<evidence type="ECO:0000313" key="3">
    <source>
        <dbReference type="EMBL" id="SNV10562.1"/>
    </source>
</evidence>
<dbReference type="PANTHER" id="PTHR37309:SF1">
    <property type="entry name" value="SLR0284 PROTEIN"/>
    <property type="match status" value="1"/>
</dbReference>
<gene>
    <name evidence="2" type="ORF">AXF12_02130</name>
    <name evidence="3" type="ORF">SAMEA44541418_01325</name>
</gene>
<reference evidence="2 4" key="1">
    <citation type="submission" date="2016-02" db="EMBL/GenBank/DDBJ databases">
        <authorList>
            <person name="Holder M.E."/>
            <person name="Ajami N.J."/>
            <person name="Petrosino J.F."/>
        </authorList>
    </citation>
    <scope>NUCLEOTIDE SEQUENCE [LARGE SCALE GENOMIC DNA]</scope>
    <source>
        <strain evidence="2 4">CCUG 32990</strain>
    </source>
</reference>
<keyword evidence="1" id="KW-0472">Membrane</keyword>
<dbReference type="KEGG" id="chg:AXF12_02130"/>
<dbReference type="RefSeq" id="WP_066428003.1">
    <property type="nucleotide sequence ID" value="NZ_CP014227.1"/>
</dbReference>
<keyword evidence="1" id="KW-1133">Transmembrane helix</keyword>
<dbReference type="Pfam" id="PF04020">
    <property type="entry name" value="Phage_holin_4_2"/>
    <property type="match status" value="1"/>
</dbReference>
<evidence type="ECO:0000313" key="4">
    <source>
        <dbReference type="Proteomes" id="UP000065822"/>
    </source>
</evidence>
<evidence type="ECO:0000313" key="2">
    <source>
        <dbReference type="EMBL" id="AMD84437.1"/>
    </source>
</evidence>
<dbReference type="InterPro" id="IPR007165">
    <property type="entry name" value="Phage_holin_4_2"/>
</dbReference>
<keyword evidence="4" id="KW-1185">Reference proteome</keyword>
<dbReference type="EMBL" id="LT906449">
    <property type="protein sequence ID" value="SNV10562.1"/>
    <property type="molecule type" value="Genomic_DNA"/>
</dbReference>
<keyword evidence="1" id="KW-0812">Transmembrane</keyword>
<feature type="transmembrane region" description="Helical" evidence="1">
    <location>
        <begin position="89"/>
        <end position="110"/>
    </location>
</feature>
<dbReference type="Proteomes" id="UP000065822">
    <property type="component" value="Chromosome"/>
</dbReference>
<dbReference type="EMBL" id="CP014227">
    <property type="protein sequence ID" value="AMD84437.1"/>
    <property type="molecule type" value="Genomic_DNA"/>
</dbReference>
<organism evidence="3 5">
    <name type="scientific">Capnocytophaga haemolytica</name>
    <dbReference type="NCBI Taxonomy" id="45243"/>
    <lineage>
        <taxon>Bacteria</taxon>
        <taxon>Pseudomonadati</taxon>
        <taxon>Bacteroidota</taxon>
        <taxon>Flavobacteriia</taxon>
        <taxon>Flavobacteriales</taxon>
        <taxon>Flavobacteriaceae</taxon>
        <taxon>Capnocytophaga</taxon>
    </lineage>
</organism>
<dbReference type="AlphaFoldDB" id="A0AAX2GY24"/>
<accession>A0AAX2GY24</accession>
<sequence>MRYIIYLLVTAAIVFLLGTLNVGAHIGNYGSALLVAFVLSILNAIVKPILQFISIPITIFTFGLFLLVINAVIILLAGEIVESFIVHGFWGAMMFSLCLSLSQAIAFGLMEGDKK</sequence>
<protein>
    <submittedName>
        <fullName evidence="3">Membrane protein of uncharacterized function</fullName>
    </submittedName>
</protein>
<evidence type="ECO:0000256" key="1">
    <source>
        <dbReference type="SAM" id="Phobius"/>
    </source>
</evidence>
<feature type="transmembrane region" description="Helical" evidence="1">
    <location>
        <begin position="33"/>
        <end position="50"/>
    </location>
</feature>
<dbReference type="PANTHER" id="PTHR37309">
    <property type="entry name" value="SLR0284 PROTEIN"/>
    <property type="match status" value="1"/>
</dbReference>
<proteinExistence type="predicted"/>
<name>A0AAX2GY24_9FLAO</name>
<feature type="transmembrane region" description="Helical" evidence="1">
    <location>
        <begin position="57"/>
        <end position="77"/>
    </location>
</feature>
<dbReference type="Proteomes" id="UP000215539">
    <property type="component" value="Chromosome 1"/>
</dbReference>
<reference evidence="3 5" key="2">
    <citation type="submission" date="2017-06" db="EMBL/GenBank/DDBJ databases">
        <authorList>
            <consortium name="Pathogen Informatics"/>
        </authorList>
    </citation>
    <scope>NUCLEOTIDE SEQUENCE [LARGE SCALE GENOMIC DNA]</scope>
    <source>
        <strain evidence="3 5">NCTC12947</strain>
    </source>
</reference>
<evidence type="ECO:0000313" key="5">
    <source>
        <dbReference type="Proteomes" id="UP000215539"/>
    </source>
</evidence>